<proteinExistence type="predicted"/>
<sequence length="858" mass="94243">MDRKDRRRQDGGDRRPHHGYRKPAWKLAQELPAFLDASASVSASTFAARRLPELKKLYSINSATNNTTNTLRQGSLGPLKSSGCKTSSRHLRRRATSHKARKRHRYPREGDLPSKKKAKALPQKEDETDTAQENSDPPAGKDDTPATSRRGRRKHRETLTLPHEAWWKQPGPPNGECLSSDDVPSGAGASDQATTKLTKDSTPCYWMTTHIWHSKRFHMAKLWGWQIPIVHTNRGPKAALRLIREGKTLLQDVTWSRAAQPIILKTEISMKHKASQQQQALQSAIQRICPEFGFQFDTTTAAIINDAPNSHYNLTCDKDICVGKGMLHALDQFPRQAIGPIHWLVTRGAQPLMGGQPQKEFYYRCYFWTHPAIHSVVLKEFEALETSWTASSDMPKPVLHGGFQATTGSDSHKSNVGMACFKLRGINATATVQRVLEDSRQTSRSGGPETTKRRNDNPLLFSSETLHSNLPNGTVLSALAADLDHPSTSNCRDDKDHGLIQGDQLLLVSQRPANLSRNEPAVGWDLYCDAAIAKVLFVELIIKGQACPIGIAEEAYIKLECDPPIADIFPRDYPETREGSQFWQLTNADDSGDGTATTVVDSTILRLCLQQGEKGGRIDVPRIKARSHQPPSQKGQKPLKLSSGSLCKIRWYDLIKDAAANNTSDDGHDATEDTECAVVMMRGAFCKPLEDALSASGNFVTKQSDAGTKGRKRRRVKQPNEICHVIPLTSDEMERHMSHCRTLLQSLSLPAVIACQLQVVGPGTLRPGAQICPATEAEPQIVGFVTATSFSAARGCSHGIGVVGAALLLKVAIQAASSPQRAHSELAVVEVQGRRAIRLVVCLRSGTASMKATLALLL</sequence>
<dbReference type="GO" id="GO:0000172">
    <property type="term" value="C:ribonuclease MRP complex"/>
    <property type="evidence" value="ECO:0007669"/>
    <property type="project" value="InterPro"/>
</dbReference>
<comment type="caution">
    <text evidence="3">The sequence shown here is derived from an EMBL/GenBank/DDBJ whole genome shotgun (WGS) entry which is preliminary data.</text>
</comment>
<dbReference type="InterPro" id="IPR039182">
    <property type="entry name" value="Pop1"/>
</dbReference>
<feature type="compositionally biased region" description="Basic residues" evidence="1">
    <location>
        <begin position="87"/>
        <end position="106"/>
    </location>
</feature>
<protein>
    <submittedName>
        <fullName evidence="3">CobW domain-containing protein</fullName>
    </submittedName>
</protein>
<organism evidence="3 4">
    <name type="scientific">Seminavis robusta</name>
    <dbReference type="NCBI Taxonomy" id="568900"/>
    <lineage>
        <taxon>Eukaryota</taxon>
        <taxon>Sar</taxon>
        <taxon>Stramenopiles</taxon>
        <taxon>Ochrophyta</taxon>
        <taxon>Bacillariophyta</taxon>
        <taxon>Bacillariophyceae</taxon>
        <taxon>Bacillariophycidae</taxon>
        <taxon>Naviculales</taxon>
        <taxon>Naviculaceae</taxon>
        <taxon>Seminavis</taxon>
    </lineage>
</organism>
<dbReference type="PANTHER" id="PTHR22731:SF3">
    <property type="entry name" value="RIBONUCLEASES P_MRP PROTEIN SUBUNIT POP1"/>
    <property type="match status" value="1"/>
</dbReference>
<dbReference type="EMBL" id="CAICTM010000173">
    <property type="protein sequence ID" value="CAB9503700.1"/>
    <property type="molecule type" value="Genomic_DNA"/>
</dbReference>
<gene>
    <name evidence="3" type="ORF">SEMRO_174_G076550.1</name>
</gene>
<evidence type="ECO:0000256" key="1">
    <source>
        <dbReference type="SAM" id="MobiDB-lite"/>
    </source>
</evidence>
<dbReference type="GO" id="GO:0005655">
    <property type="term" value="C:nucleolar ribonuclease P complex"/>
    <property type="evidence" value="ECO:0007669"/>
    <property type="project" value="InterPro"/>
</dbReference>
<dbReference type="PANTHER" id="PTHR22731">
    <property type="entry name" value="RIBONUCLEASES P/MRP PROTEIN SUBUNIT POP1"/>
    <property type="match status" value="1"/>
</dbReference>
<reference evidence="3" key="1">
    <citation type="submission" date="2020-06" db="EMBL/GenBank/DDBJ databases">
        <authorList>
            <consortium name="Plant Systems Biology data submission"/>
        </authorList>
    </citation>
    <scope>NUCLEOTIDE SEQUENCE</scope>
    <source>
        <strain evidence="3">D6</strain>
    </source>
</reference>
<keyword evidence="4" id="KW-1185">Reference proteome</keyword>
<dbReference type="GO" id="GO:0001682">
    <property type="term" value="P:tRNA 5'-leader removal"/>
    <property type="evidence" value="ECO:0007669"/>
    <property type="project" value="InterPro"/>
</dbReference>
<dbReference type="OrthoDB" id="442863at2759"/>
<feature type="domain" description="Pop1 N-terminal" evidence="2">
    <location>
        <begin position="89"/>
        <end position="255"/>
    </location>
</feature>
<name>A0A9N8DKM3_9STRA</name>
<feature type="region of interest" description="Disordered" evidence="1">
    <location>
        <begin position="1"/>
        <end position="23"/>
    </location>
</feature>
<dbReference type="InterPro" id="IPR009723">
    <property type="entry name" value="Pop1_N"/>
</dbReference>
<evidence type="ECO:0000313" key="4">
    <source>
        <dbReference type="Proteomes" id="UP001153069"/>
    </source>
</evidence>
<evidence type="ECO:0000313" key="3">
    <source>
        <dbReference type="EMBL" id="CAB9503700.1"/>
    </source>
</evidence>
<dbReference type="AlphaFoldDB" id="A0A9N8DKM3"/>
<evidence type="ECO:0000259" key="2">
    <source>
        <dbReference type="Pfam" id="PF06978"/>
    </source>
</evidence>
<dbReference type="Pfam" id="PF06978">
    <property type="entry name" value="POP1_N"/>
    <property type="match status" value="1"/>
</dbReference>
<dbReference type="Proteomes" id="UP001153069">
    <property type="component" value="Unassembled WGS sequence"/>
</dbReference>
<feature type="region of interest" description="Disordered" evidence="1">
    <location>
        <begin position="434"/>
        <end position="458"/>
    </location>
</feature>
<accession>A0A9N8DKM3</accession>
<feature type="region of interest" description="Disordered" evidence="1">
    <location>
        <begin position="65"/>
        <end position="196"/>
    </location>
</feature>
<feature type="compositionally biased region" description="Basic and acidic residues" evidence="1">
    <location>
        <begin position="1"/>
        <end position="14"/>
    </location>
</feature>